<protein>
    <recommendedName>
        <fullName evidence="5">MSHA biogenesis protein MshN</fullName>
    </recommendedName>
</protein>
<dbReference type="InterPro" id="IPR011990">
    <property type="entry name" value="TPR-like_helical_dom_sf"/>
</dbReference>
<evidence type="ECO:0000256" key="1">
    <source>
        <dbReference type="SAM" id="MobiDB-lite"/>
    </source>
</evidence>
<dbReference type="SUPFAM" id="SSF48452">
    <property type="entry name" value="TPR-like"/>
    <property type="match status" value="1"/>
</dbReference>
<dbReference type="Pfam" id="PF14559">
    <property type="entry name" value="TPR_19"/>
    <property type="match status" value="1"/>
</dbReference>
<evidence type="ECO:0000313" key="3">
    <source>
        <dbReference type="EMBL" id="CAH0526875.1"/>
    </source>
</evidence>
<evidence type="ECO:0008006" key="5">
    <source>
        <dbReference type="Google" id="ProtNLM"/>
    </source>
</evidence>
<keyword evidence="2" id="KW-1133">Transmembrane helix</keyword>
<evidence type="ECO:0000313" key="4">
    <source>
        <dbReference type="Proteomes" id="UP000838160"/>
    </source>
</evidence>
<gene>
    <name evidence="3" type="ORF">VHP8226_02251</name>
</gene>
<keyword evidence="4" id="KW-1185">Reference proteome</keyword>
<evidence type="ECO:0000256" key="2">
    <source>
        <dbReference type="SAM" id="Phobius"/>
    </source>
</evidence>
<name>A0ABM8ZJJ3_9VIBR</name>
<sequence length="406" mass="44027">MSAINKALSELNQQQDPSKLAIKKAEIPTSNRTPAFVWVGVGFAMSVAMGGWAISQADSPTMANLEPNIEQSTVAPVVSVAPTNHTDAAIKTASPTVSTQSSPVTVYALPKAEPKAEPKPEPATQVTPSVSVAVAAISQAEVQVGKIAAKQSQSSQSAARLTPPQSVNNAATEPRQNKVNPVADKPVLIAQVTHNDDSIGQMIIEQVELSPEQLAEKAVARAKKSLDSNDIDSALAHYEDALRYTASNEQVRQQLAALYYGKGQINKAYQLLEDGINRNTEGEGLRIALTKLLIKEQQQEAALTPLVYLPNNPSQEYLSLRAGLAQRNKQTDLAYESYQLLTVKDRLNARWWMGLAIQQERKMEFAQAKESYQKALNMIGISSQSKAFIRDRLKVLASLEESGNAN</sequence>
<organism evidence="3 4">
    <name type="scientific">Vibrio hippocampi</name>
    <dbReference type="NCBI Taxonomy" id="654686"/>
    <lineage>
        <taxon>Bacteria</taxon>
        <taxon>Pseudomonadati</taxon>
        <taxon>Pseudomonadota</taxon>
        <taxon>Gammaproteobacteria</taxon>
        <taxon>Vibrionales</taxon>
        <taxon>Vibrionaceae</taxon>
        <taxon>Vibrio</taxon>
    </lineage>
</organism>
<keyword evidence="2" id="KW-0812">Transmembrane</keyword>
<dbReference type="Proteomes" id="UP000838160">
    <property type="component" value="Unassembled WGS sequence"/>
</dbReference>
<comment type="caution">
    <text evidence="3">The sequence shown here is derived from an EMBL/GenBank/DDBJ whole genome shotgun (WGS) entry which is preliminary data.</text>
</comment>
<feature type="region of interest" description="Disordered" evidence="1">
    <location>
        <begin position="151"/>
        <end position="179"/>
    </location>
</feature>
<dbReference type="EMBL" id="CAKLCM010000002">
    <property type="protein sequence ID" value="CAH0526875.1"/>
    <property type="molecule type" value="Genomic_DNA"/>
</dbReference>
<proteinExistence type="predicted"/>
<dbReference type="Gene3D" id="1.25.40.10">
    <property type="entry name" value="Tetratricopeptide repeat domain"/>
    <property type="match status" value="2"/>
</dbReference>
<feature type="transmembrane region" description="Helical" evidence="2">
    <location>
        <begin position="35"/>
        <end position="54"/>
    </location>
</feature>
<dbReference type="RefSeq" id="WP_237485108.1">
    <property type="nucleotide sequence ID" value="NZ_CAKLCM010000002.1"/>
</dbReference>
<accession>A0ABM8ZJJ3</accession>
<keyword evidence="2" id="KW-0472">Membrane</keyword>
<reference evidence="3" key="1">
    <citation type="submission" date="2021-12" db="EMBL/GenBank/DDBJ databases">
        <authorList>
            <person name="Rodrigo-Torres L."/>
            <person name="Arahal R. D."/>
            <person name="Lucena T."/>
        </authorList>
    </citation>
    <scope>NUCLEOTIDE SEQUENCE</scope>
    <source>
        <strain evidence="3">CECT 8226</strain>
    </source>
</reference>